<dbReference type="PhylomeDB" id="A0A068TLU0"/>
<name>A0A068TLU0_COFCA</name>
<dbReference type="Proteomes" id="UP000295252">
    <property type="component" value="Chromosome IV"/>
</dbReference>
<accession>A0A068TLU0</accession>
<dbReference type="Gramene" id="CDO97280">
    <property type="protein sequence ID" value="CDO97280"/>
    <property type="gene ID" value="GSCOC_T00014560001"/>
</dbReference>
<evidence type="ECO:0000313" key="1">
    <source>
        <dbReference type="EMBL" id="CDO97280.1"/>
    </source>
</evidence>
<gene>
    <name evidence="1" type="ORF">GSCOC_T00014560001</name>
</gene>
<dbReference type="EMBL" id="HG739085">
    <property type="protein sequence ID" value="CDO97280.1"/>
    <property type="molecule type" value="Genomic_DNA"/>
</dbReference>
<proteinExistence type="predicted"/>
<evidence type="ECO:0000313" key="2">
    <source>
        <dbReference type="Proteomes" id="UP000295252"/>
    </source>
</evidence>
<dbReference type="AlphaFoldDB" id="A0A068TLU0"/>
<dbReference type="InParanoid" id="A0A068TLU0"/>
<dbReference type="STRING" id="49390.A0A068TLU0"/>
<organism evidence="1 2">
    <name type="scientific">Coffea canephora</name>
    <name type="common">Robusta coffee</name>
    <dbReference type="NCBI Taxonomy" id="49390"/>
    <lineage>
        <taxon>Eukaryota</taxon>
        <taxon>Viridiplantae</taxon>
        <taxon>Streptophyta</taxon>
        <taxon>Embryophyta</taxon>
        <taxon>Tracheophyta</taxon>
        <taxon>Spermatophyta</taxon>
        <taxon>Magnoliopsida</taxon>
        <taxon>eudicotyledons</taxon>
        <taxon>Gunneridae</taxon>
        <taxon>Pentapetalae</taxon>
        <taxon>asterids</taxon>
        <taxon>lamiids</taxon>
        <taxon>Gentianales</taxon>
        <taxon>Rubiaceae</taxon>
        <taxon>Ixoroideae</taxon>
        <taxon>Gardenieae complex</taxon>
        <taxon>Bertiereae - Coffeeae clade</taxon>
        <taxon>Coffeeae</taxon>
        <taxon>Coffea</taxon>
    </lineage>
</organism>
<sequence length="125" mass="13526">MLAGNQVQAVDYDHSYTPEASSSLAKPLKPQHNGGQVINAELNNGLKGWSSYGGAKIETREYGGTKFIVALSESGYSMHNFLHISDIGRCLIVAWLQLSNRSSNVAAVVSKHQMIPIMLVGLLLN</sequence>
<protein>
    <submittedName>
        <fullName evidence="1">Uncharacterized protein</fullName>
    </submittedName>
</protein>
<reference evidence="2" key="1">
    <citation type="journal article" date="2014" name="Science">
        <title>The coffee genome provides insight into the convergent evolution of caffeine biosynthesis.</title>
        <authorList>
            <person name="Denoeud F."/>
            <person name="Carretero-Paulet L."/>
            <person name="Dereeper A."/>
            <person name="Droc G."/>
            <person name="Guyot R."/>
            <person name="Pietrella M."/>
            <person name="Zheng C."/>
            <person name="Alberti A."/>
            <person name="Anthony F."/>
            <person name="Aprea G."/>
            <person name="Aury J.M."/>
            <person name="Bento P."/>
            <person name="Bernard M."/>
            <person name="Bocs S."/>
            <person name="Campa C."/>
            <person name="Cenci A."/>
            <person name="Combes M.C."/>
            <person name="Crouzillat D."/>
            <person name="Da Silva C."/>
            <person name="Daddiego L."/>
            <person name="De Bellis F."/>
            <person name="Dussert S."/>
            <person name="Garsmeur O."/>
            <person name="Gayraud T."/>
            <person name="Guignon V."/>
            <person name="Jahn K."/>
            <person name="Jamilloux V."/>
            <person name="Joet T."/>
            <person name="Labadie K."/>
            <person name="Lan T."/>
            <person name="Leclercq J."/>
            <person name="Lepelley M."/>
            <person name="Leroy T."/>
            <person name="Li L.T."/>
            <person name="Librado P."/>
            <person name="Lopez L."/>
            <person name="Munoz A."/>
            <person name="Noel B."/>
            <person name="Pallavicini A."/>
            <person name="Perrotta G."/>
            <person name="Poncet V."/>
            <person name="Pot D."/>
            <person name="Priyono X."/>
            <person name="Rigoreau M."/>
            <person name="Rouard M."/>
            <person name="Rozas J."/>
            <person name="Tranchant-Dubreuil C."/>
            <person name="VanBuren R."/>
            <person name="Zhang Q."/>
            <person name="Andrade A.C."/>
            <person name="Argout X."/>
            <person name="Bertrand B."/>
            <person name="de Kochko A."/>
            <person name="Graziosi G."/>
            <person name="Henry R.J."/>
            <person name="Jayarama X."/>
            <person name="Ming R."/>
            <person name="Nagai C."/>
            <person name="Rounsley S."/>
            <person name="Sankoff D."/>
            <person name="Giuliano G."/>
            <person name="Albert V.A."/>
            <person name="Wincker P."/>
            <person name="Lashermes P."/>
        </authorList>
    </citation>
    <scope>NUCLEOTIDE SEQUENCE [LARGE SCALE GENOMIC DNA]</scope>
    <source>
        <strain evidence="2">cv. DH200-94</strain>
    </source>
</reference>
<keyword evidence="2" id="KW-1185">Reference proteome</keyword>